<protein>
    <recommendedName>
        <fullName evidence="3">Minor tail protein</fullName>
    </recommendedName>
</protein>
<reference evidence="1 2" key="1">
    <citation type="submission" date="2019-05" db="EMBL/GenBank/DDBJ databases">
        <title>Genomes sequences of two Nocardia cyriacigeorgica environmental isolates, type strains Nocardia asteroides ATCC 19247 and Nocardia cyriacigeorgica DSM 44484.</title>
        <authorList>
            <person name="Vautrin F."/>
            <person name="Bergeron E."/>
            <person name="Dubost A."/>
            <person name="Abrouk D."/>
            <person name="Rodriguez Nava V."/>
            <person name="Pujic P."/>
        </authorList>
    </citation>
    <scope>NUCLEOTIDE SEQUENCE [LARGE SCALE GENOMIC DNA]</scope>
    <source>
        <strain evidence="1 2">EML 446</strain>
    </source>
</reference>
<dbReference type="AlphaFoldDB" id="A0A5R8NEH6"/>
<organism evidence="1 2">
    <name type="scientific">Nocardia cyriacigeorgica</name>
    <dbReference type="NCBI Taxonomy" id="135487"/>
    <lineage>
        <taxon>Bacteria</taxon>
        <taxon>Bacillati</taxon>
        <taxon>Actinomycetota</taxon>
        <taxon>Actinomycetes</taxon>
        <taxon>Mycobacteriales</taxon>
        <taxon>Nocardiaceae</taxon>
        <taxon>Nocardia</taxon>
    </lineage>
</organism>
<evidence type="ECO:0000313" key="2">
    <source>
        <dbReference type="Proteomes" id="UP000306378"/>
    </source>
</evidence>
<accession>A0A5R8NEH6</accession>
<dbReference type="RefSeq" id="WP_138451758.1">
    <property type="nucleotide sequence ID" value="NZ_VBUT01000011.1"/>
</dbReference>
<proteinExistence type="predicted"/>
<dbReference type="EMBL" id="VBUT01000011">
    <property type="protein sequence ID" value="TLF74069.1"/>
    <property type="molecule type" value="Genomic_DNA"/>
</dbReference>
<evidence type="ECO:0008006" key="3">
    <source>
        <dbReference type="Google" id="ProtNLM"/>
    </source>
</evidence>
<evidence type="ECO:0000313" key="1">
    <source>
        <dbReference type="EMBL" id="TLF74069.1"/>
    </source>
</evidence>
<name>A0A5R8NEH6_9NOCA</name>
<gene>
    <name evidence="1" type="ORF">FEK34_25455</name>
</gene>
<dbReference type="Proteomes" id="UP000306378">
    <property type="component" value="Unassembled WGS sequence"/>
</dbReference>
<comment type="caution">
    <text evidence="1">The sequence shown here is derived from an EMBL/GenBank/DDBJ whole genome shotgun (WGS) entry which is preliminary data.</text>
</comment>
<sequence length="531" mass="57928">MGMDKSGTQSIAVNTWVKVIGWTVRTGYPGTSIVDNELVMDAGAVGNVSFRGQFNSAFQTQQFRAVLNGSTVLATVNTATVGTVNGVTVGPGDTLELQAFTNTTFAQVVQPGAAVTYLVFDQTTQHHDIEAQPRTTTWNRTAETQVNRAANAGEVDVDWSVSADTHLRADHDIEAATPTWQWTTTSDMLATPRVGPAQPNTPPRLAIGVRTWDGRPVGELACNASTSASWRRDRNEVTPCSIDTYSVDAGELIPWVHWVDVWEDDEVVWSGPIQEVGTELATGATRIDAKDVAVFQWYTRTPTTQRWSGLDPAPIARDLWRDMLRLHQIDAEPELLPTVAPERFNFKTTADTRMLNQVMDELVRIGLTWTVVAGRPILGNQPDDPIAHLDACDFLVGLRRVRSGKRAANDVRVQGSNWAQTERTEMAGLHLQALVSLDNLYGVENITAAARQYLREVGAIRDVLEVPAGASLHPDAPVTTADLVPGRVFAVHAGELAGLMRLKTVEVSWSGTARDVQVTFDAVTPPIELLP</sequence>